<dbReference type="PIRSF" id="PIRSF037489">
    <property type="entry name" value="UCP037489_NIF3_YqfO"/>
    <property type="match status" value="1"/>
</dbReference>
<evidence type="ECO:0000256" key="1">
    <source>
        <dbReference type="ARBA" id="ARBA00006964"/>
    </source>
</evidence>
<dbReference type="PANTHER" id="PTHR13799:SF14">
    <property type="entry name" value="GTP CYCLOHYDROLASE 1 TYPE 2 HOMOLOG"/>
    <property type="match status" value="1"/>
</dbReference>
<reference evidence="3" key="1">
    <citation type="submission" date="2018-06" db="EMBL/GenBank/DDBJ databases">
        <authorList>
            <person name="Zhirakovskaya E."/>
        </authorList>
    </citation>
    <scope>NUCLEOTIDE SEQUENCE</scope>
</reference>
<dbReference type="GO" id="GO:0016787">
    <property type="term" value="F:hydrolase activity"/>
    <property type="evidence" value="ECO:0007669"/>
    <property type="project" value="UniProtKB-KW"/>
</dbReference>
<dbReference type="NCBIfam" id="TIGR00486">
    <property type="entry name" value="YbgI_SA1388"/>
    <property type="match status" value="1"/>
</dbReference>
<dbReference type="InterPro" id="IPR002678">
    <property type="entry name" value="DUF34/NIF3"/>
</dbReference>
<dbReference type="AlphaFoldDB" id="A0A3B0TL47"/>
<dbReference type="FunFam" id="3.30.70.120:FF:000006">
    <property type="entry name" value="GTP cyclohydrolase 1 type 2 homolog"/>
    <property type="match status" value="1"/>
</dbReference>
<dbReference type="InterPro" id="IPR017221">
    <property type="entry name" value="DUF34/NIF3_bac"/>
</dbReference>
<dbReference type="Gene3D" id="3.40.1390.30">
    <property type="entry name" value="NIF3 (NGG1p interacting factor 3)-like"/>
    <property type="match status" value="1"/>
</dbReference>
<dbReference type="SUPFAM" id="SSF102705">
    <property type="entry name" value="NIF3 (NGG1p interacting factor 3)-like"/>
    <property type="match status" value="1"/>
</dbReference>
<accession>A0A3B0TL47</accession>
<keyword evidence="3" id="KW-0378">Hydrolase</keyword>
<dbReference type="Pfam" id="PF01784">
    <property type="entry name" value="DUF34_NIF3"/>
    <property type="match status" value="1"/>
</dbReference>
<gene>
    <name evidence="3" type="ORF">MNBD_BACTEROID01-841</name>
</gene>
<name>A0A3B0TL47_9ZZZZ</name>
<dbReference type="EMBL" id="UOEP01000013">
    <property type="protein sequence ID" value="VAW12909.1"/>
    <property type="molecule type" value="Genomic_DNA"/>
</dbReference>
<evidence type="ECO:0000256" key="2">
    <source>
        <dbReference type="ARBA" id="ARBA00022723"/>
    </source>
</evidence>
<sequence length="368" mass="40468">MNTGLKVKDIADYLETIAPLEFQESYDNSGLLVGSPGQIVSSALATIDVTEEVVDEAISRGCNLIIAHHPIIFSGIKKLTGENYVERTLLKAVKNDIAIYTAHTNLDSVMGGVNSKICGKLGLTGCKPLQPLEGQLQKLVTYIPADYAEKVRTAVFEAGAGHIGNYDSCSYNIEGLGSFRGNENTNPFVGKKGAIHFEKEVRFETIFPKHLAGKIISALILAHPYEEVAYDIYPLSNKYQQAGIGMVGELSNPVDEEVFLTNLKRIFACGVISHTKLLGSEISKVAVCGGSGSFLLKNAITANADIFITADFKYHQYFDAENKIIIANIGHYESEQFTKELFYELLIKKFPKFAVRLSEVKTNPVYYF</sequence>
<dbReference type="FunFam" id="3.40.1390.30:FF:000001">
    <property type="entry name" value="GTP cyclohydrolase 1 type 2"/>
    <property type="match status" value="1"/>
</dbReference>
<comment type="similarity">
    <text evidence="1">Belongs to the GTP cyclohydrolase I type 2/NIF3 family.</text>
</comment>
<keyword evidence="2" id="KW-0479">Metal-binding</keyword>
<organism evidence="3">
    <name type="scientific">hydrothermal vent metagenome</name>
    <dbReference type="NCBI Taxonomy" id="652676"/>
    <lineage>
        <taxon>unclassified sequences</taxon>
        <taxon>metagenomes</taxon>
        <taxon>ecological metagenomes</taxon>
    </lineage>
</organism>
<dbReference type="Gene3D" id="3.30.70.120">
    <property type="match status" value="1"/>
</dbReference>
<dbReference type="InterPro" id="IPR036069">
    <property type="entry name" value="DUF34/NIF3_sf"/>
</dbReference>
<dbReference type="GO" id="GO:0005737">
    <property type="term" value="C:cytoplasm"/>
    <property type="evidence" value="ECO:0007669"/>
    <property type="project" value="TreeGrafter"/>
</dbReference>
<dbReference type="InterPro" id="IPR015867">
    <property type="entry name" value="N-reg_PII/ATP_PRibTrfase_C"/>
</dbReference>
<proteinExistence type="inferred from homology"/>
<dbReference type="GO" id="GO:0046872">
    <property type="term" value="F:metal ion binding"/>
    <property type="evidence" value="ECO:0007669"/>
    <property type="project" value="UniProtKB-KW"/>
</dbReference>
<dbReference type="PANTHER" id="PTHR13799">
    <property type="entry name" value="NGG1 INTERACTING FACTOR 3"/>
    <property type="match status" value="1"/>
</dbReference>
<protein>
    <submittedName>
        <fullName evidence="3">GTP cyclohydrolase 1 type 2 homolog YbgI</fullName>
    </submittedName>
</protein>
<evidence type="ECO:0000313" key="3">
    <source>
        <dbReference type="EMBL" id="VAW12909.1"/>
    </source>
</evidence>